<keyword evidence="1" id="KW-0472">Membrane</keyword>
<dbReference type="EnsemblMetazoa" id="GPAI045637-RA">
    <property type="protein sequence ID" value="GPAI045637-PA"/>
    <property type="gene ID" value="GPAI045637"/>
</dbReference>
<evidence type="ECO:0000313" key="3">
    <source>
        <dbReference type="Proteomes" id="UP000092445"/>
    </source>
</evidence>
<organism evidence="2 3">
    <name type="scientific">Glossina pallidipes</name>
    <name type="common">Tsetse fly</name>
    <dbReference type="NCBI Taxonomy" id="7398"/>
    <lineage>
        <taxon>Eukaryota</taxon>
        <taxon>Metazoa</taxon>
        <taxon>Ecdysozoa</taxon>
        <taxon>Arthropoda</taxon>
        <taxon>Hexapoda</taxon>
        <taxon>Insecta</taxon>
        <taxon>Pterygota</taxon>
        <taxon>Neoptera</taxon>
        <taxon>Endopterygota</taxon>
        <taxon>Diptera</taxon>
        <taxon>Brachycera</taxon>
        <taxon>Muscomorpha</taxon>
        <taxon>Hippoboscoidea</taxon>
        <taxon>Glossinidae</taxon>
        <taxon>Glossina</taxon>
    </lineage>
</organism>
<protein>
    <submittedName>
        <fullName evidence="2">Uncharacterized protein</fullName>
    </submittedName>
</protein>
<sequence length="157" mass="17207">MIRHNDGTAIIINIVIPIPTGPTMLVLAALPLAVVLTSIASWLCSILIVLHLQVSGATHRPFMHLDSQIGSQAPVEFSSLHLHVNGAIQWPFSHAGSQIGLHVWVEFSKRNPKLHSHFPGALQTPPWHFGSHMGSQIFANSPLLYPRSHSQMPGEMQ</sequence>
<feature type="transmembrane region" description="Helical" evidence="1">
    <location>
        <begin position="25"/>
        <end position="50"/>
    </location>
</feature>
<name>A0A1B0AH74_GLOPL</name>
<keyword evidence="3" id="KW-1185">Reference proteome</keyword>
<proteinExistence type="predicted"/>
<evidence type="ECO:0000256" key="1">
    <source>
        <dbReference type="SAM" id="Phobius"/>
    </source>
</evidence>
<evidence type="ECO:0000313" key="2">
    <source>
        <dbReference type="EnsemblMetazoa" id="GPAI045637-PA"/>
    </source>
</evidence>
<reference evidence="2" key="2">
    <citation type="submission" date="2020-05" db="UniProtKB">
        <authorList>
            <consortium name="EnsemblMetazoa"/>
        </authorList>
    </citation>
    <scope>IDENTIFICATION</scope>
    <source>
        <strain evidence="2">IAEA</strain>
    </source>
</reference>
<dbReference type="Proteomes" id="UP000092445">
    <property type="component" value="Unassembled WGS sequence"/>
</dbReference>
<accession>A0A1B0AH74</accession>
<keyword evidence="1" id="KW-1133">Transmembrane helix</keyword>
<dbReference type="VEuPathDB" id="VectorBase:GPAI045637"/>
<dbReference type="AlphaFoldDB" id="A0A1B0AH74"/>
<reference evidence="3" key="1">
    <citation type="submission" date="2014-03" db="EMBL/GenBank/DDBJ databases">
        <authorList>
            <person name="Aksoy S."/>
            <person name="Warren W."/>
            <person name="Wilson R.K."/>
        </authorList>
    </citation>
    <scope>NUCLEOTIDE SEQUENCE [LARGE SCALE GENOMIC DNA]</scope>
    <source>
        <strain evidence="3">IAEA</strain>
    </source>
</reference>
<keyword evidence="1" id="KW-0812">Transmembrane</keyword>